<dbReference type="Proteomes" id="UP001419268">
    <property type="component" value="Unassembled WGS sequence"/>
</dbReference>
<keyword evidence="2" id="KW-1185">Reference proteome</keyword>
<sequence length="56" mass="6605">MRRDDYIYYDFLEIASHKSRGKSNDSFSLFNLIFLEMHAAYLEVDLVVINKIITTS</sequence>
<gene>
    <name evidence="1" type="ORF">Scep_001869</name>
</gene>
<evidence type="ECO:0000313" key="2">
    <source>
        <dbReference type="Proteomes" id="UP001419268"/>
    </source>
</evidence>
<evidence type="ECO:0000313" key="1">
    <source>
        <dbReference type="EMBL" id="KAK9166678.1"/>
    </source>
</evidence>
<name>A0AAP0L8X9_9MAGN</name>
<accession>A0AAP0L8X9</accession>
<protein>
    <submittedName>
        <fullName evidence="1">Uncharacterized protein</fullName>
    </submittedName>
</protein>
<dbReference type="EMBL" id="JBBNAG010000001">
    <property type="protein sequence ID" value="KAK9166678.1"/>
    <property type="molecule type" value="Genomic_DNA"/>
</dbReference>
<reference evidence="1 2" key="1">
    <citation type="submission" date="2024-01" db="EMBL/GenBank/DDBJ databases">
        <title>Genome assemblies of Stephania.</title>
        <authorList>
            <person name="Yang L."/>
        </authorList>
    </citation>
    <scope>NUCLEOTIDE SEQUENCE [LARGE SCALE GENOMIC DNA]</scope>
    <source>
        <strain evidence="1">JXDWG</strain>
        <tissue evidence="1">Leaf</tissue>
    </source>
</reference>
<comment type="caution">
    <text evidence="1">The sequence shown here is derived from an EMBL/GenBank/DDBJ whole genome shotgun (WGS) entry which is preliminary data.</text>
</comment>
<organism evidence="1 2">
    <name type="scientific">Stephania cephalantha</name>
    <dbReference type="NCBI Taxonomy" id="152367"/>
    <lineage>
        <taxon>Eukaryota</taxon>
        <taxon>Viridiplantae</taxon>
        <taxon>Streptophyta</taxon>
        <taxon>Embryophyta</taxon>
        <taxon>Tracheophyta</taxon>
        <taxon>Spermatophyta</taxon>
        <taxon>Magnoliopsida</taxon>
        <taxon>Ranunculales</taxon>
        <taxon>Menispermaceae</taxon>
        <taxon>Menispermoideae</taxon>
        <taxon>Cissampelideae</taxon>
        <taxon>Stephania</taxon>
    </lineage>
</organism>
<proteinExistence type="predicted"/>
<dbReference type="AlphaFoldDB" id="A0AAP0L8X9"/>